<evidence type="ECO:0000313" key="4">
    <source>
        <dbReference type="Proteomes" id="UP001058713"/>
    </source>
</evidence>
<geneLocation type="plasmid" evidence="3 4">
    <name>unnamed4</name>
</geneLocation>
<dbReference type="Gene3D" id="3.40.190.10">
    <property type="entry name" value="Periplasmic binding protein-like II"/>
    <property type="match status" value="2"/>
</dbReference>
<dbReference type="RefSeq" id="WP_259972969.1">
    <property type="nucleotide sequence ID" value="NZ_CP081074.1"/>
</dbReference>
<reference evidence="3" key="1">
    <citation type="submission" date="2021-08" db="EMBL/GenBank/DDBJ databases">
        <authorList>
            <person name="Nwanade C."/>
            <person name="Wang M."/>
            <person name="Masoudi A."/>
            <person name="Yu Z."/>
            <person name="Liu J."/>
        </authorList>
    </citation>
    <scope>NUCLEOTIDE SEQUENCE</scope>
    <source>
        <strain evidence="3">S122</strain>
        <plasmid evidence="3">unnamed4</plasmid>
    </source>
</reference>
<gene>
    <name evidence="3" type="ORF">K3721_20800</name>
</gene>
<keyword evidence="1 2" id="KW-0732">Signal</keyword>
<evidence type="ECO:0000256" key="1">
    <source>
        <dbReference type="ARBA" id="ARBA00022729"/>
    </source>
</evidence>
<organism evidence="3 4">
    <name type="scientific">Leisingera caerulea</name>
    <name type="common">Phaeobacter caeruleus</name>
    <dbReference type="NCBI Taxonomy" id="506591"/>
    <lineage>
        <taxon>Bacteria</taxon>
        <taxon>Pseudomonadati</taxon>
        <taxon>Pseudomonadota</taxon>
        <taxon>Alphaproteobacteria</taxon>
        <taxon>Rhodobacterales</taxon>
        <taxon>Roseobacteraceae</taxon>
        <taxon>Leisingera</taxon>
    </lineage>
</organism>
<dbReference type="EMBL" id="CP081074">
    <property type="protein sequence ID" value="UWQ56232.1"/>
    <property type="molecule type" value="Genomic_DNA"/>
</dbReference>
<feature type="chain" id="PRO_5040517738" evidence="2">
    <location>
        <begin position="28"/>
        <end position="356"/>
    </location>
</feature>
<dbReference type="PANTHER" id="PTHR30222:SF17">
    <property type="entry name" value="SPERMIDINE_PUTRESCINE-BINDING PERIPLASMIC PROTEIN"/>
    <property type="match status" value="1"/>
</dbReference>
<proteinExistence type="predicted"/>
<accession>A0A9Q9HQD2</accession>
<feature type="signal peptide" evidence="2">
    <location>
        <begin position="1"/>
        <end position="27"/>
    </location>
</feature>
<dbReference type="AlphaFoldDB" id="A0A9Q9HQD2"/>
<sequence length="356" mass="39181">MKHFALGLTGALAAATALTVPAGIAQAEAGSLSVFDWSGYEDQGFYGGYVEKYGGAPSYTYFGSVEEAFTKLQSGFAADLAHPCTDALRKWVAADLIKPIDTSRIDNWDKLLPQIKDVDGVTIDGQTYMVPFEWGNTGLIYRTDQIAEEDVSLQLLADPAYLGKIAIPDAASSAYAMAALATGASSYTDMSDEEFQKASDFLRRIHPNVRFYWSDAGQLDQAIASGEVLLGWGWNQSELNLIWNETPAKMMRDVDKGIATWVCGYVHLNSSTQSDEQVYDMLNALSAEDSGKYIIENWGYAHSNAEAFKSADQELIKTYGFADVDSFFEDSLFFDAVTPELEGRMLKEFERIKAGF</sequence>
<keyword evidence="3" id="KW-0614">Plasmid</keyword>
<dbReference type="KEGG" id="lcae:K3721_20800"/>
<dbReference type="Pfam" id="PF13416">
    <property type="entry name" value="SBP_bac_8"/>
    <property type="match status" value="1"/>
</dbReference>
<dbReference type="PANTHER" id="PTHR30222">
    <property type="entry name" value="SPERMIDINE/PUTRESCINE-BINDING PERIPLASMIC PROTEIN"/>
    <property type="match status" value="1"/>
</dbReference>
<dbReference type="Proteomes" id="UP001058713">
    <property type="component" value="Plasmid unnamed4"/>
</dbReference>
<protein>
    <submittedName>
        <fullName evidence="3">Extracellular solute-binding protein</fullName>
    </submittedName>
</protein>
<name>A0A9Q9HQD2_LEICA</name>
<dbReference type="SUPFAM" id="SSF53850">
    <property type="entry name" value="Periplasmic binding protein-like II"/>
    <property type="match status" value="1"/>
</dbReference>
<dbReference type="InterPro" id="IPR006059">
    <property type="entry name" value="SBP"/>
</dbReference>
<evidence type="ECO:0000256" key="2">
    <source>
        <dbReference type="SAM" id="SignalP"/>
    </source>
</evidence>
<evidence type="ECO:0000313" key="3">
    <source>
        <dbReference type="EMBL" id="UWQ56232.1"/>
    </source>
</evidence>